<dbReference type="Pfam" id="PF07228">
    <property type="entry name" value="SpoIIE"/>
    <property type="match status" value="1"/>
</dbReference>
<dbReference type="PANTHER" id="PTHR43156">
    <property type="entry name" value="STAGE II SPORULATION PROTEIN E-RELATED"/>
    <property type="match status" value="1"/>
</dbReference>
<evidence type="ECO:0000313" key="5">
    <source>
        <dbReference type="Proteomes" id="UP001376459"/>
    </source>
</evidence>
<gene>
    <name evidence="4" type="ORF">WKI71_44145</name>
</gene>
<dbReference type="InterPro" id="IPR036457">
    <property type="entry name" value="PPM-type-like_dom_sf"/>
</dbReference>
<name>A0ABU8UV86_9ACTN</name>
<dbReference type="InterPro" id="IPR052016">
    <property type="entry name" value="Bact_Sigma-Reg"/>
</dbReference>
<organism evidence="4 5">
    <name type="scientific">Streptomyces machairae</name>
    <dbReference type="NCBI Taxonomy" id="3134109"/>
    <lineage>
        <taxon>Bacteria</taxon>
        <taxon>Bacillati</taxon>
        <taxon>Actinomycetota</taxon>
        <taxon>Actinomycetes</taxon>
        <taxon>Kitasatosporales</taxon>
        <taxon>Streptomycetaceae</taxon>
        <taxon>Streptomyces</taxon>
    </lineage>
</organism>
<evidence type="ECO:0000256" key="2">
    <source>
        <dbReference type="SAM" id="MobiDB-lite"/>
    </source>
</evidence>
<dbReference type="GO" id="GO:0004722">
    <property type="term" value="F:protein serine/threonine phosphatase activity"/>
    <property type="evidence" value="ECO:0007669"/>
    <property type="project" value="UniProtKB-EC"/>
</dbReference>
<dbReference type="Gene3D" id="3.60.40.10">
    <property type="entry name" value="PPM-type phosphatase domain"/>
    <property type="match status" value="1"/>
</dbReference>
<dbReference type="EMBL" id="JBBKAK010000001">
    <property type="protein sequence ID" value="MEJ8672822.1"/>
    <property type="molecule type" value="Genomic_DNA"/>
</dbReference>
<feature type="domain" description="PPM-type phosphatase" evidence="3">
    <location>
        <begin position="24"/>
        <end position="139"/>
    </location>
</feature>
<dbReference type="InterPro" id="IPR001932">
    <property type="entry name" value="PPM-type_phosphatase-like_dom"/>
</dbReference>
<protein>
    <submittedName>
        <fullName evidence="4">PP2C family protein-serine/threonine phosphatase</fullName>
        <ecNumber evidence="4">3.1.3.16</ecNumber>
    </submittedName>
</protein>
<dbReference type="EC" id="3.1.3.16" evidence="4"/>
<comment type="caution">
    <text evidence="4">The sequence shown here is derived from an EMBL/GenBank/DDBJ whole genome shotgun (WGS) entry which is preliminary data.</text>
</comment>
<keyword evidence="5" id="KW-1185">Reference proteome</keyword>
<proteinExistence type="predicted"/>
<evidence type="ECO:0000259" key="3">
    <source>
        <dbReference type="Pfam" id="PF07228"/>
    </source>
</evidence>
<evidence type="ECO:0000313" key="4">
    <source>
        <dbReference type="EMBL" id="MEJ8672822.1"/>
    </source>
</evidence>
<sequence length="152" mass="16220">MSTSTRSPPGWSSTSPPASTPPTTLTAASAASPTPATFLPSSSATAGTPNCFELPTGTPLGVGGIPFETTTVRFAAGDRLVLYTDGLVETRHQPIDERLDVLVRLLDAPDSLLEETCDRLLHDLRHPDNHDDVALLIARAGRSTPDRAHRRR</sequence>
<accession>A0ABU8UV86</accession>
<feature type="compositionally biased region" description="Low complexity" evidence="2">
    <location>
        <begin position="1"/>
        <end position="46"/>
    </location>
</feature>
<dbReference type="Proteomes" id="UP001376459">
    <property type="component" value="Unassembled WGS sequence"/>
</dbReference>
<dbReference type="SUPFAM" id="SSF81606">
    <property type="entry name" value="PP2C-like"/>
    <property type="match status" value="1"/>
</dbReference>
<evidence type="ECO:0000256" key="1">
    <source>
        <dbReference type="ARBA" id="ARBA00022801"/>
    </source>
</evidence>
<reference evidence="4 5" key="1">
    <citation type="submission" date="2024-03" db="EMBL/GenBank/DDBJ databases">
        <title>Novel Streptomyces species of biotechnological and ecological value are a feature of Machair soil.</title>
        <authorList>
            <person name="Prole J.R."/>
            <person name="Goodfellow M."/>
            <person name="Allenby N."/>
            <person name="Ward A.C."/>
        </authorList>
    </citation>
    <scope>NUCLEOTIDE SEQUENCE [LARGE SCALE GENOMIC DNA]</scope>
    <source>
        <strain evidence="4 5">MS1.AVA.1</strain>
    </source>
</reference>
<feature type="region of interest" description="Disordered" evidence="2">
    <location>
        <begin position="1"/>
        <end position="50"/>
    </location>
</feature>
<dbReference type="PANTHER" id="PTHR43156:SF2">
    <property type="entry name" value="STAGE II SPORULATION PROTEIN E"/>
    <property type="match status" value="1"/>
</dbReference>
<keyword evidence="1 4" id="KW-0378">Hydrolase</keyword>